<dbReference type="Pfam" id="PF19054">
    <property type="entry name" value="DUF5753"/>
    <property type="match status" value="1"/>
</dbReference>
<evidence type="ECO:0000313" key="3">
    <source>
        <dbReference type="Proteomes" id="UP001595868"/>
    </source>
</evidence>
<dbReference type="RefSeq" id="WP_377543090.1">
    <property type="nucleotide sequence ID" value="NZ_JBHSBN010000003.1"/>
</dbReference>
<keyword evidence="3" id="KW-1185">Reference proteome</keyword>
<sequence>MAYTEVIDGAMYVQDPDAVRTYSMVADNLRQVALSPAESLVLIRELAGAT</sequence>
<proteinExistence type="predicted"/>
<gene>
    <name evidence="2" type="ORF">ACFOX0_06120</name>
</gene>
<feature type="domain" description="DUF5753" evidence="1">
    <location>
        <begin position="2"/>
        <end position="45"/>
    </location>
</feature>
<protein>
    <submittedName>
        <fullName evidence="2">Scr1 family TA system antitoxin-like transcriptional regulator</fullName>
    </submittedName>
</protein>
<name>A0ABV8KHH8_9ACTN</name>
<dbReference type="EMBL" id="JBHSBN010000003">
    <property type="protein sequence ID" value="MFC4105514.1"/>
    <property type="molecule type" value="Genomic_DNA"/>
</dbReference>
<evidence type="ECO:0000313" key="2">
    <source>
        <dbReference type="EMBL" id="MFC4105514.1"/>
    </source>
</evidence>
<reference evidence="3" key="1">
    <citation type="journal article" date="2019" name="Int. J. Syst. Evol. Microbiol.">
        <title>The Global Catalogue of Microorganisms (GCM) 10K type strain sequencing project: providing services to taxonomists for standard genome sequencing and annotation.</title>
        <authorList>
            <consortium name="The Broad Institute Genomics Platform"/>
            <consortium name="The Broad Institute Genome Sequencing Center for Infectious Disease"/>
            <person name="Wu L."/>
            <person name="Ma J."/>
        </authorList>
    </citation>
    <scope>NUCLEOTIDE SEQUENCE [LARGE SCALE GENOMIC DNA]</scope>
    <source>
        <strain evidence="3">2902at01</strain>
    </source>
</reference>
<comment type="caution">
    <text evidence="2">The sequence shown here is derived from an EMBL/GenBank/DDBJ whole genome shotgun (WGS) entry which is preliminary data.</text>
</comment>
<dbReference type="InterPro" id="IPR043917">
    <property type="entry name" value="DUF5753"/>
</dbReference>
<evidence type="ECO:0000259" key="1">
    <source>
        <dbReference type="Pfam" id="PF19054"/>
    </source>
</evidence>
<organism evidence="2 3">
    <name type="scientific">Micromonospora zhanjiangensis</name>
    <dbReference type="NCBI Taxonomy" id="1522057"/>
    <lineage>
        <taxon>Bacteria</taxon>
        <taxon>Bacillati</taxon>
        <taxon>Actinomycetota</taxon>
        <taxon>Actinomycetes</taxon>
        <taxon>Micromonosporales</taxon>
        <taxon>Micromonosporaceae</taxon>
        <taxon>Micromonospora</taxon>
    </lineage>
</organism>
<accession>A0ABV8KHH8</accession>
<dbReference type="Proteomes" id="UP001595868">
    <property type="component" value="Unassembled WGS sequence"/>
</dbReference>